<organism evidence="1">
    <name type="scientific">Mariniphaga anaerophila</name>
    <dbReference type="NCBI Taxonomy" id="1484053"/>
    <lineage>
        <taxon>Bacteria</taxon>
        <taxon>Pseudomonadati</taxon>
        <taxon>Bacteroidota</taxon>
        <taxon>Bacteroidia</taxon>
        <taxon>Marinilabiliales</taxon>
        <taxon>Prolixibacteraceae</taxon>
        <taxon>Mariniphaga</taxon>
    </lineage>
</organism>
<dbReference type="Pfam" id="PF11958">
    <property type="entry name" value="DUF3472"/>
    <property type="match status" value="1"/>
</dbReference>
<dbReference type="AlphaFoldDB" id="A0A831LQ72"/>
<evidence type="ECO:0000313" key="1">
    <source>
        <dbReference type="EMBL" id="HDR50642.1"/>
    </source>
</evidence>
<proteinExistence type="predicted"/>
<dbReference type="EMBL" id="DSDK01000189">
    <property type="protein sequence ID" value="HDR50642.1"/>
    <property type="molecule type" value="Genomic_DNA"/>
</dbReference>
<dbReference type="Proteomes" id="UP000886047">
    <property type="component" value="Unassembled WGS sequence"/>
</dbReference>
<comment type="caution">
    <text evidence="1">The sequence shown here is derived from an EMBL/GenBank/DDBJ whole genome shotgun (WGS) entry which is preliminary data.</text>
</comment>
<gene>
    <name evidence="1" type="ORF">ENN90_03345</name>
</gene>
<protein>
    <submittedName>
        <fullName evidence="1">DUF3472 domain-containing protein</fullName>
    </submittedName>
</protein>
<reference evidence="1" key="1">
    <citation type="journal article" date="2020" name="mSystems">
        <title>Genome- and Community-Level Interaction Insights into Carbon Utilization and Element Cycling Functions of Hydrothermarchaeota in Hydrothermal Sediment.</title>
        <authorList>
            <person name="Zhou Z."/>
            <person name="Liu Y."/>
            <person name="Xu W."/>
            <person name="Pan J."/>
            <person name="Luo Z.H."/>
            <person name="Li M."/>
        </authorList>
    </citation>
    <scope>NUCLEOTIDE SEQUENCE [LARGE SCALE GENOMIC DNA]</scope>
    <source>
        <strain evidence="1">SpSt-1217</strain>
    </source>
</reference>
<sequence length="81" mass="9444">MENFITHTGDQSRMAWYSNQWVVCNAEGNWTELTRIKFTADATARKNARLDYAGGVEDDRFFLKNCGFFSDKTTIDSFFER</sequence>
<name>A0A831LQ72_9BACT</name>
<feature type="non-terminal residue" evidence="1">
    <location>
        <position position="81"/>
    </location>
</feature>
<dbReference type="InterPro" id="IPR021862">
    <property type="entry name" value="DUF3472"/>
</dbReference>
<accession>A0A831LQ72</accession>